<dbReference type="AlphaFoldDB" id="A0A450TQW7"/>
<sequence length="98" mass="11376">MDNKVLVSPASLWEIAIKISVGKYQLPQPFEDFMREQLAVNRFDFLPINIFHMARVITLPFHHRDPFDRLIIAQALVEQIPVVGVDPLFDGYGVERVW</sequence>
<gene>
    <name evidence="2" type="ORF">BECKDK2373B_GA0170837_12853</name>
</gene>
<evidence type="ECO:0000259" key="1">
    <source>
        <dbReference type="Pfam" id="PF01850"/>
    </source>
</evidence>
<dbReference type="EMBL" id="CAADEX010000285">
    <property type="protein sequence ID" value="VFJ70501.1"/>
    <property type="molecule type" value="Genomic_DNA"/>
</dbReference>
<dbReference type="PANTHER" id="PTHR36173:SF2">
    <property type="entry name" value="RIBONUCLEASE VAPC16"/>
    <property type="match status" value="1"/>
</dbReference>
<dbReference type="InterPro" id="IPR052919">
    <property type="entry name" value="TA_system_RNase"/>
</dbReference>
<dbReference type="Pfam" id="PF01850">
    <property type="entry name" value="PIN"/>
    <property type="match status" value="1"/>
</dbReference>
<dbReference type="CDD" id="cd09872">
    <property type="entry name" value="PIN_Sll0205-like"/>
    <property type="match status" value="1"/>
</dbReference>
<dbReference type="PANTHER" id="PTHR36173">
    <property type="entry name" value="RIBONUCLEASE VAPC16-RELATED"/>
    <property type="match status" value="1"/>
</dbReference>
<reference evidence="2" key="1">
    <citation type="submission" date="2019-02" db="EMBL/GenBank/DDBJ databases">
        <authorList>
            <person name="Gruber-Vodicka R. H."/>
            <person name="Seah K. B. B."/>
        </authorList>
    </citation>
    <scope>NUCLEOTIDE SEQUENCE</scope>
    <source>
        <strain evidence="2">BECK_DK47</strain>
    </source>
</reference>
<evidence type="ECO:0000313" key="2">
    <source>
        <dbReference type="EMBL" id="VFJ70501.1"/>
    </source>
</evidence>
<dbReference type="InterPro" id="IPR002716">
    <property type="entry name" value="PIN_dom"/>
</dbReference>
<feature type="domain" description="PIN" evidence="1">
    <location>
        <begin position="3"/>
        <end position="88"/>
    </location>
</feature>
<proteinExistence type="predicted"/>
<accession>A0A450TQW7</accession>
<name>A0A450TQW7_9GAMM</name>
<dbReference type="InterPro" id="IPR029060">
    <property type="entry name" value="PIN-like_dom_sf"/>
</dbReference>
<dbReference type="InterPro" id="IPR041705">
    <property type="entry name" value="PIN_Sll0205"/>
</dbReference>
<organism evidence="2">
    <name type="scientific">Candidatus Kentrum sp. DK</name>
    <dbReference type="NCBI Taxonomy" id="2126562"/>
    <lineage>
        <taxon>Bacteria</taxon>
        <taxon>Pseudomonadati</taxon>
        <taxon>Pseudomonadota</taxon>
        <taxon>Gammaproteobacteria</taxon>
        <taxon>Candidatus Kentrum</taxon>
    </lineage>
</organism>
<protein>
    <submittedName>
        <fullName evidence="2">PIN domain nuclease, a component of toxin-antitoxin system (PIN domain)</fullName>
    </submittedName>
</protein>
<dbReference type="SUPFAM" id="SSF88723">
    <property type="entry name" value="PIN domain-like"/>
    <property type="match status" value="1"/>
</dbReference>